<evidence type="ECO:0000256" key="3">
    <source>
        <dbReference type="ARBA" id="ARBA00012663"/>
    </source>
</evidence>
<gene>
    <name evidence="5" type="ORF">SMTD_LOCUS1580</name>
</gene>
<accession>A0A183NHJ4</accession>
<evidence type="ECO:0000313" key="5">
    <source>
        <dbReference type="EMBL" id="VDO79450.1"/>
    </source>
</evidence>
<dbReference type="GO" id="GO:0016020">
    <property type="term" value="C:membrane"/>
    <property type="evidence" value="ECO:0007669"/>
    <property type="project" value="TreeGrafter"/>
</dbReference>
<evidence type="ECO:0000256" key="4">
    <source>
        <dbReference type="ARBA" id="ARBA00022801"/>
    </source>
</evidence>
<name>A0A183NHJ4_9TREM</name>
<dbReference type="GO" id="GO:0005975">
    <property type="term" value="P:carbohydrate metabolic process"/>
    <property type="evidence" value="ECO:0007669"/>
    <property type="project" value="InterPro"/>
</dbReference>
<dbReference type="EMBL" id="UZAL01001785">
    <property type="protein sequence ID" value="VDO79450.1"/>
    <property type="molecule type" value="Genomic_DNA"/>
</dbReference>
<sequence length="70" mass="8253">MSQCQYDYKNLAYYGPLNPASNKTYELLENLFNEVFQLFLDDYIHLGGDEVETICWLVVKYSLVLSIIFF</sequence>
<dbReference type="GO" id="GO:0030203">
    <property type="term" value="P:glycosaminoglycan metabolic process"/>
    <property type="evidence" value="ECO:0007669"/>
    <property type="project" value="TreeGrafter"/>
</dbReference>
<evidence type="ECO:0000313" key="6">
    <source>
        <dbReference type="Proteomes" id="UP000269396"/>
    </source>
</evidence>
<reference evidence="5 6" key="1">
    <citation type="submission" date="2018-11" db="EMBL/GenBank/DDBJ databases">
        <authorList>
            <consortium name="Pathogen Informatics"/>
        </authorList>
    </citation>
    <scope>NUCLEOTIDE SEQUENCE [LARGE SCALE GENOMIC DNA]</scope>
    <source>
        <strain>Denwood</strain>
        <strain evidence="6">Zambia</strain>
    </source>
</reference>
<dbReference type="Pfam" id="PF00728">
    <property type="entry name" value="Glyco_hydro_20"/>
    <property type="match status" value="1"/>
</dbReference>
<dbReference type="Gene3D" id="3.20.20.80">
    <property type="entry name" value="Glycosidases"/>
    <property type="match status" value="1"/>
</dbReference>
<dbReference type="SUPFAM" id="SSF51445">
    <property type="entry name" value="(Trans)glycosidases"/>
    <property type="match status" value="1"/>
</dbReference>
<dbReference type="PRINTS" id="PR00738">
    <property type="entry name" value="GLHYDRLASE20"/>
</dbReference>
<dbReference type="InterPro" id="IPR017853">
    <property type="entry name" value="GH"/>
</dbReference>
<dbReference type="InterPro" id="IPR015883">
    <property type="entry name" value="Glyco_hydro_20_cat"/>
</dbReference>
<proteinExistence type="inferred from homology"/>
<dbReference type="Proteomes" id="UP000269396">
    <property type="component" value="Unassembled WGS sequence"/>
</dbReference>
<dbReference type="GO" id="GO:0004563">
    <property type="term" value="F:beta-N-acetylhexosaminidase activity"/>
    <property type="evidence" value="ECO:0007669"/>
    <property type="project" value="UniProtKB-EC"/>
</dbReference>
<dbReference type="STRING" id="31246.A0A183NHJ4"/>
<keyword evidence="4" id="KW-0378">Hydrolase</keyword>
<organism evidence="5 6">
    <name type="scientific">Schistosoma mattheei</name>
    <dbReference type="NCBI Taxonomy" id="31246"/>
    <lineage>
        <taxon>Eukaryota</taxon>
        <taxon>Metazoa</taxon>
        <taxon>Spiralia</taxon>
        <taxon>Lophotrochozoa</taxon>
        <taxon>Platyhelminthes</taxon>
        <taxon>Trematoda</taxon>
        <taxon>Digenea</taxon>
        <taxon>Strigeidida</taxon>
        <taxon>Schistosomatoidea</taxon>
        <taxon>Schistosomatidae</taxon>
        <taxon>Schistosoma</taxon>
    </lineage>
</organism>
<keyword evidence="6" id="KW-1185">Reference proteome</keyword>
<dbReference type="PANTHER" id="PTHR22600:SF21">
    <property type="entry name" value="BETA-HEXOSAMINIDASE A"/>
    <property type="match status" value="1"/>
</dbReference>
<comment type="similarity">
    <text evidence="2">Belongs to the glycosyl hydrolase 20 family.</text>
</comment>
<comment type="catalytic activity">
    <reaction evidence="1">
        <text>Hydrolysis of terminal non-reducing N-acetyl-D-hexosamine residues in N-acetyl-beta-D-hexosaminides.</text>
        <dbReference type="EC" id="3.2.1.52"/>
    </reaction>
</comment>
<protein>
    <recommendedName>
        <fullName evidence="3">beta-N-acetylhexosaminidase</fullName>
        <ecNumber evidence="3">3.2.1.52</ecNumber>
    </recommendedName>
</protein>
<dbReference type="EC" id="3.2.1.52" evidence="3"/>
<dbReference type="AlphaFoldDB" id="A0A183NHJ4"/>
<dbReference type="InterPro" id="IPR025705">
    <property type="entry name" value="Beta_hexosaminidase_sua/sub"/>
</dbReference>
<evidence type="ECO:0000256" key="1">
    <source>
        <dbReference type="ARBA" id="ARBA00001231"/>
    </source>
</evidence>
<evidence type="ECO:0000256" key="2">
    <source>
        <dbReference type="ARBA" id="ARBA00006285"/>
    </source>
</evidence>
<dbReference type="PANTHER" id="PTHR22600">
    <property type="entry name" value="BETA-HEXOSAMINIDASE"/>
    <property type="match status" value="1"/>
</dbReference>